<feature type="compositionally biased region" description="Polar residues" evidence="1">
    <location>
        <begin position="30"/>
        <end position="39"/>
    </location>
</feature>
<feature type="region of interest" description="Disordered" evidence="1">
    <location>
        <begin position="153"/>
        <end position="186"/>
    </location>
</feature>
<dbReference type="EMBL" id="FLUQ01000001">
    <property type="protein sequence ID" value="SBV99719.1"/>
    <property type="molecule type" value="Genomic_DNA"/>
</dbReference>
<proteinExistence type="predicted"/>
<evidence type="ECO:0000256" key="1">
    <source>
        <dbReference type="SAM" id="MobiDB-lite"/>
    </source>
</evidence>
<protein>
    <submittedName>
        <fullName evidence="2">Uncharacterized protein</fullName>
    </submittedName>
</protein>
<feature type="region of interest" description="Disordered" evidence="1">
    <location>
        <begin position="19"/>
        <end position="39"/>
    </location>
</feature>
<organism evidence="2">
    <name type="scientific">uncultured delta proteobacterium</name>
    <dbReference type="NCBI Taxonomy" id="34034"/>
    <lineage>
        <taxon>Bacteria</taxon>
        <taxon>Deltaproteobacteria</taxon>
        <taxon>environmental samples</taxon>
    </lineage>
</organism>
<feature type="compositionally biased region" description="Basic and acidic residues" evidence="1">
    <location>
        <begin position="176"/>
        <end position="186"/>
    </location>
</feature>
<gene>
    <name evidence="2" type="ORF">KL86DPRO_11655</name>
</gene>
<dbReference type="AlphaFoldDB" id="A0A212JJU3"/>
<feature type="region of interest" description="Disordered" evidence="1">
    <location>
        <begin position="53"/>
        <end position="83"/>
    </location>
</feature>
<evidence type="ECO:0000313" key="2">
    <source>
        <dbReference type="EMBL" id="SBV99719.1"/>
    </source>
</evidence>
<feature type="region of interest" description="Disordered" evidence="1">
    <location>
        <begin position="109"/>
        <end position="139"/>
    </location>
</feature>
<sequence>MSITAIQQSDSLYGIFGTSGRSKADAVTPVSPSSGRDTVTFSEEALALIEKMRKAKAEEEEAAEDALQKSLAQAGEQAQTQKTSLKQAGTSLFAMMLESLFLADLEENSQAAAQSAEDGMPRKQANPLESSAKSTEIKTLMKDVASGKADISDIPKAMASGGGAGKQSTSPVTKQAAEKTAADATA</sequence>
<accession>A0A212JJU3</accession>
<name>A0A212JJU3_9DELT</name>
<reference evidence="2" key="1">
    <citation type="submission" date="2016-04" db="EMBL/GenBank/DDBJ databases">
        <authorList>
            <person name="Evans L.H."/>
            <person name="Alamgir A."/>
            <person name="Owens N."/>
            <person name="Weber N.D."/>
            <person name="Virtaneva K."/>
            <person name="Barbian K."/>
            <person name="Babar A."/>
            <person name="Rosenke K."/>
        </authorList>
    </citation>
    <scope>NUCLEOTIDE SEQUENCE</scope>
    <source>
        <strain evidence="2">86</strain>
    </source>
</reference>